<evidence type="ECO:0000313" key="2">
    <source>
        <dbReference type="EnsemblMetazoa" id="GPPI013372-PA"/>
    </source>
</evidence>
<dbReference type="AlphaFoldDB" id="A0A1B0AYV8"/>
<dbReference type="EnsemblMetazoa" id="GPPI013372-RA">
    <property type="protein sequence ID" value="GPPI013372-PA"/>
    <property type="gene ID" value="GPPI013372"/>
</dbReference>
<reference evidence="3" key="1">
    <citation type="submission" date="2015-01" db="EMBL/GenBank/DDBJ databases">
        <authorList>
            <person name="Aksoy S."/>
            <person name="Warren W."/>
            <person name="Wilson R.K."/>
        </authorList>
    </citation>
    <scope>NUCLEOTIDE SEQUENCE [LARGE SCALE GENOMIC DNA]</scope>
    <source>
        <strain evidence="3">IAEA</strain>
    </source>
</reference>
<accession>A0A1B0AYV8</accession>
<protein>
    <submittedName>
        <fullName evidence="2">Uncharacterized protein</fullName>
    </submittedName>
</protein>
<dbReference type="VEuPathDB" id="VectorBase:GPPI013372"/>
<evidence type="ECO:0000313" key="3">
    <source>
        <dbReference type="Proteomes" id="UP000092460"/>
    </source>
</evidence>
<organism evidence="2 3">
    <name type="scientific">Glossina palpalis gambiensis</name>
    <dbReference type="NCBI Taxonomy" id="67801"/>
    <lineage>
        <taxon>Eukaryota</taxon>
        <taxon>Metazoa</taxon>
        <taxon>Ecdysozoa</taxon>
        <taxon>Arthropoda</taxon>
        <taxon>Hexapoda</taxon>
        <taxon>Insecta</taxon>
        <taxon>Pterygota</taxon>
        <taxon>Neoptera</taxon>
        <taxon>Endopterygota</taxon>
        <taxon>Diptera</taxon>
        <taxon>Brachycera</taxon>
        <taxon>Muscomorpha</taxon>
        <taxon>Hippoboscoidea</taxon>
        <taxon>Glossinidae</taxon>
        <taxon>Glossina</taxon>
    </lineage>
</organism>
<sequence length="177" mass="20499">MYVVVLVHGKYRLTDLVTLLTLTKRGNFDIIQLERIIPHVATNRSPMKPFDCSTIWHITYQRNFLTVNDDNDDDEREMFPNASFHVSEKSYNVYEHSSANAPLSDQNRRNERNSEPQSTEIATSSDQGLLYDQRELIANDIVYSEKIEYNNLQDNIDGDDVNVDVYDAYFLIVRGAN</sequence>
<proteinExistence type="predicted"/>
<dbReference type="Proteomes" id="UP000092460">
    <property type="component" value="Unassembled WGS sequence"/>
</dbReference>
<name>A0A1B0AYV8_9MUSC</name>
<keyword evidence="3" id="KW-1185">Reference proteome</keyword>
<feature type="compositionally biased region" description="Polar residues" evidence="1">
    <location>
        <begin position="115"/>
        <end position="125"/>
    </location>
</feature>
<evidence type="ECO:0000256" key="1">
    <source>
        <dbReference type="SAM" id="MobiDB-lite"/>
    </source>
</evidence>
<dbReference type="EMBL" id="JXJN01006015">
    <property type="status" value="NOT_ANNOTATED_CDS"/>
    <property type="molecule type" value="Genomic_DNA"/>
</dbReference>
<feature type="region of interest" description="Disordered" evidence="1">
    <location>
        <begin position="98"/>
        <end position="125"/>
    </location>
</feature>
<reference evidence="2" key="2">
    <citation type="submission" date="2020-05" db="UniProtKB">
        <authorList>
            <consortium name="EnsemblMetazoa"/>
        </authorList>
    </citation>
    <scope>IDENTIFICATION</scope>
    <source>
        <strain evidence="2">IAEA</strain>
    </source>
</reference>
<dbReference type="EMBL" id="JXJN01006016">
    <property type="status" value="NOT_ANNOTATED_CDS"/>
    <property type="molecule type" value="Genomic_DNA"/>
</dbReference>